<evidence type="ECO:0008006" key="3">
    <source>
        <dbReference type="Google" id="ProtNLM"/>
    </source>
</evidence>
<dbReference type="Proteomes" id="UP000324917">
    <property type="component" value="Unassembled WGS sequence"/>
</dbReference>
<dbReference type="EMBL" id="BHVP01000018">
    <property type="protein sequence ID" value="GCA74532.1"/>
    <property type="molecule type" value="Genomic_DNA"/>
</dbReference>
<protein>
    <recommendedName>
        <fullName evidence="3">DUF5615 domain-containing protein</fullName>
    </recommendedName>
</protein>
<reference evidence="1 2" key="1">
    <citation type="submission" date="2018-09" db="EMBL/GenBank/DDBJ databases">
        <title>Evolutionary history of phycoerythrin pigmentation in the water bloom-forming cyanobacterium Microcystis aeruginosa.</title>
        <authorList>
            <person name="Tanabe Y."/>
            <person name="Tanabe Y."/>
            <person name="Yamaguchi H."/>
        </authorList>
    </citation>
    <scope>NUCLEOTIDE SEQUENCE [LARGE SCALE GENOMIC DNA]</scope>
    <source>
        <strain evidence="1 2">NIES-2520</strain>
    </source>
</reference>
<dbReference type="AlphaFoldDB" id="A0A5A5RMY2"/>
<sequence length="35" mass="4162">MSLKYLLDENVDPLHETQLRRLKPDLVIRVIKSVE</sequence>
<evidence type="ECO:0000313" key="1">
    <source>
        <dbReference type="EMBL" id="GCA74532.1"/>
    </source>
</evidence>
<accession>A0A5A5RMY2</accession>
<comment type="caution">
    <text evidence="1">The sequence shown here is derived from an EMBL/GenBank/DDBJ whole genome shotgun (WGS) entry which is preliminary data.</text>
</comment>
<name>A0A5A5RMY2_MICAE</name>
<evidence type="ECO:0000313" key="2">
    <source>
        <dbReference type="Proteomes" id="UP000324917"/>
    </source>
</evidence>
<organism evidence="1 2">
    <name type="scientific">Microcystis aeruginosa NIES-2520</name>
    <dbReference type="NCBI Taxonomy" id="2303982"/>
    <lineage>
        <taxon>Bacteria</taxon>
        <taxon>Bacillati</taxon>
        <taxon>Cyanobacteriota</taxon>
        <taxon>Cyanophyceae</taxon>
        <taxon>Oscillatoriophycideae</taxon>
        <taxon>Chroococcales</taxon>
        <taxon>Microcystaceae</taxon>
        <taxon>Microcystis</taxon>
    </lineage>
</organism>
<proteinExistence type="predicted"/>
<gene>
    <name evidence="1" type="ORF">MiTe_01357</name>
</gene>